<feature type="region of interest" description="Disordered" evidence="1">
    <location>
        <begin position="228"/>
        <end position="329"/>
    </location>
</feature>
<dbReference type="OrthoDB" id="10261384at2759"/>
<reference evidence="2 3" key="1">
    <citation type="submission" date="2014-04" db="EMBL/GenBank/DDBJ databases">
        <authorList>
            <consortium name="DOE Joint Genome Institute"/>
            <person name="Kuo A."/>
            <person name="Kohler A."/>
            <person name="Costa M.D."/>
            <person name="Nagy L.G."/>
            <person name="Floudas D."/>
            <person name="Copeland A."/>
            <person name="Barry K.W."/>
            <person name="Cichocki N."/>
            <person name="Veneault-Fourrey C."/>
            <person name="LaButti K."/>
            <person name="Lindquist E.A."/>
            <person name="Lipzen A."/>
            <person name="Lundell T."/>
            <person name="Morin E."/>
            <person name="Murat C."/>
            <person name="Sun H."/>
            <person name="Tunlid A."/>
            <person name="Henrissat B."/>
            <person name="Grigoriev I.V."/>
            <person name="Hibbett D.S."/>
            <person name="Martin F."/>
            <person name="Nordberg H.P."/>
            <person name="Cantor M.N."/>
            <person name="Hua S.X."/>
        </authorList>
    </citation>
    <scope>NUCLEOTIDE SEQUENCE [LARGE SCALE GENOMIC DNA]</scope>
    <source>
        <strain evidence="2 3">441</strain>
    </source>
</reference>
<evidence type="ECO:0000313" key="3">
    <source>
        <dbReference type="Proteomes" id="UP000054018"/>
    </source>
</evidence>
<feature type="compositionally biased region" description="Low complexity" evidence="1">
    <location>
        <begin position="312"/>
        <end position="329"/>
    </location>
</feature>
<dbReference type="Gene3D" id="3.40.50.11960">
    <property type="match status" value="1"/>
</dbReference>
<dbReference type="InterPro" id="IPR019341">
    <property type="entry name" value="Alpha/Gamma-adaptin-bd_p34"/>
</dbReference>
<accession>A0A0C9YNT6</accession>
<dbReference type="Proteomes" id="UP000054018">
    <property type="component" value="Unassembled WGS sequence"/>
</dbReference>
<dbReference type="PANTHER" id="PTHR14659:SF1">
    <property type="entry name" value="ALPHA- AND GAMMA-ADAPTIN-BINDING PROTEIN P34"/>
    <property type="match status" value="1"/>
</dbReference>
<evidence type="ECO:0000256" key="1">
    <source>
        <dbReference type="SAM" id="MobiDB-lite"/>
    </source>
</evidence>
<gene>
    <name evidence="2" type="ORF">PISMIDRAFT_684237</name>
</gene>
<evidence type="ECO:0000313" key="2">
    <source>
        <dbReference type="EMBL" id="KIK18351.1"/>
    </source>
</evidence>
<dbReference type="EMBL" id="KN833807">
    <property type="protein sequence ID" value="KIK18351.1"/>
    <property type="molecule type" value="Genomic_DNA"/>
</dbReference>
<dbReference type="HOGENOM" id="CLU_048001_1_0_1"/>
<keyword evidence="3" id="KW-1185">Reference proteome</keyword>
<proteinExistence type="predicted"/>
<reference evidence="3" key="2">
    <citation type="submission" date="2015-01" db="EMBL/GenBank/DDBJ databases">
        <title>Evolutionary Origins and Diversification of the Mycorrhizal Mutualists.</title>
        <authorList>
            <consortium name="DOE Joint Genome Institute"/>
            <consortium name="Mycorrhizal Genomics Consortium"/>
            <person name="Kohler A."/>
            <person name="Kuo A."/>
            <person name="Nagy L.G."/>
            <person name="Floudas D."/>
            <person name="Copeland A."/>
            <person name="Barry K.W."/>
            <person name="Cichocki N."/>
            <person name="Veneault-Fourrey C."/>
            <person name="LaButti K."/>
            <person name="Lindquist E.A."/>
            <person name="Lipzen A."/>
            <person name="Lundell T."/>
            <person name="Morin E."/>
            <person name="Murat C."/>
            <person name="Riley R."/>
            <person name="Ohm R."/>
            <person name="Sun H."/>
            <person name="Tunlid A."/>
            <person name="Henrissat B."/>
            <person name="Grigoriev I.V."/>
            <person name="Hibbett D.S."/>
            <person name="Martin F."/>
        </authorList>
    </citation>
    <scope>NUCLEOTIDE SEQUENCE [LARGE SCALE GENOMIC DNA]</scope>
    <source>
        <strain evidence="3">441</strain>
    </source>
</reference>
<feature type="region of interest" description="Disordered" evidence="1">
    <location>
        <begin position="368"/>
        <end position="404"/>
    </location>
</feature>
<organism evidence="2 3">
    <name type="scientific">Pisolithus microcarpus 441</name>
    <dbReference type="NCBI Taxonomy" id="765257"/>
    <lineage>
        <taxon>Eukaryota</taxon>
        <taxon>Fungi</taxon>
        <taxon>Dikarya</taxon>
        <taxon>Basidiomycota</taxon>
        <taxon>Agaricomycotina</taxon>
        <taxon>Agaricomycetes</taxon>
        <taxon>Agaricomycetidae</taxon>
        <taxon>Boletales</taxon>
        <taxon>Sclerodermatineae</taxon>
        <taxon>Pisolithaceae</taxon>
        <taxon>Pisolithus</taxon>
    </lineage>
</organism>
<dbReference type="PANTHER" id="PTHR14659">
    <property type="entry name" value="ALPHA- AND GAMMA-ADAPTIN-BINDING PROTEIN P34"/>
    <property type="match status" value="1"/>
</dbReference>
<feature type="compositionally biased region" description="Acidic residues" evidence="1">
    <location>
        <begin position="386"/>
        <end position="400"/>
    </location>
</feature>
<dbReference type="STRING" id="765257.A0A0C9YNT6"/>
<dbReference type="AlphaFoldDB" id="A0A0C9YNT6"/>
<name>A0A0C9YNT6_9AGAM</name>
<protein>
    <submittedName>
        <fullName evidence="2">Uncharacterized protein</fullName>
    </submittedName>
</protein>
<feature type="compositionally biased region" description="Low complexity" evidence="1">
    <location>
        <begin position="268"/>
        <end position="278"/>
    </location>
</feature>
<sequence length="515" mass="55726">MASSSDLECSILTLAADKTQVFNFLRVILKDNSSIDDGATSVPWTLANKYYTADVRFVVGELSTWTPVEEELQRIPAVLFIWSNGQPYRQLAKDLSRQLSHHAFEVALAIRLAPSDERAASDQEDLQDVDAYLSSLGFEFVDAADPVGSDRHGIPGVPRIMDALGTVMWPSMVQRTTRHDSLGYRGHTTVSKSNHNIAAMLRGFQPLSQDTEMRKEFEELERWLDEDTSITDAKTGEPTTARDCNAMDPWNTVVTPGHITPHTSSEASSGSRPSTPRSGFDDDFAAFVSAPPPSDTATTAPRGSLQDHFHDTSPPGSTSFSSTFSFDSATSTPVLEGRTSFDTNLLTPGNTSYGNGVSYRSLGSVSDFGDMDADASPHDCTSIIEPSEDEDEDKNEDSDVELPSKVEIAETSRRIFGTAPVTTSPTDTGPATAEYQSSQTDFLSAEDSSFSSLMENRGGENEDAGLGRFDLQGILNALQGLKEEIGGMADDKQRRKAAARVALGLVYGLDAGGDR</sequence>